<dbReference type="EMBL" id="FMKA01000011">
    <property type="protein sequence ID" value="SCP97464.1"/>
    <property type="molecule type" value="Genomic_DNA"/>
</dbReference>
<organism evidence="1 2">
    <name type="scientific">Anaerobium acetethylicum</name>
    <dbReference type="NCBI Taxonomy" id="1619234"/>
    <lineage>
        <taxon>Bacteria</taxon>
        <taxon>Bacillati</taxon>
        <taxon>Bacillota</taxon>
        <taxon>Clostridia</taxon>
        <taxon>Lachnospirales</taxon>
        <taxon>Lachnospiraceae</taxon>
        <taxon>Anaerobium</taxon>
    </lineage>
</organism>
<reference evidence="1 2" key="1">
    <citation type="submission" date="2016-09" db="EMBL/GenBank/DDBJ databases">
        <authorList>
            <person name="Capua I."/>
            <person name="De Benedictis P."/>
            <person name="Joannis T."/>
            <person name="Lombin L.H."/>
            <person name="Cattoli G."/>
        </authorList>
    </citation>
    <scope>NUCLEOTIDE SEQUENCE [LARGE SCALE GENOMIC DNA]</scope>
    <source>
        <strain evidence="1 2">GluBS11</strain>
    </source>
</reference>
<gene>
    <name evidence="1" type="ORF">SAMN05421730_10111</name>
</gene>
<evidence type="ECO:0008006" key="3">
    <source>
        <dbReference type="Google" id="ProtNLM"/>
    </source>
</evidence>
<keyword evidence="2" id="KW-1185">Reference proteome</keyword>
<dbReference type="NCBIfam" id="NF047593">
    <property type="entry name" value="IS66_ISAeme5_TnpA"/>
    <property type="match status" value="1"/>
</dbReference>
<dbReference type="AlphaFoldDB" id="A0A1D3TTV6"/>
<dbReference type="Proteomes" id="UP000199315">
    <property type="component" value="Unassembled WGS sequence"/>
</dbReference>
<dbReference type="RefSeq" id="WP_408605719.1">
    <property type="nucleotide sequence ID" value="NZ_FMKA01000011.1"/>
</dbReference>
<evidence type="ECO:0000313" key="2">
    <source>
        <dbReference type="Proteomes" id="UP000199315"/>
    </source>
</evidence>
<evidence type="ECO:0000313" key="1">
    <source>
        <dbReference type="EMBL" id="SCP97464.1"/>
    </source>
</evidence>
<proteinExistence type="predicted"/>
<sequence>MKNENISLWQRRIADKKSSGLKLDDWCALNQLTKHAYYYWKRKLADLEISSSDASLFVEVPAEPAVKKGTASDTMLIQ</sequence>
<accession>A0A1D3TTV6</accession>
<protein>
    <recommendedName>
        <fullName evidence="3">Transposase</fullName>
    </recommendedName>
</protein>
<dbReference type="STRING" id="1619234.SAMN05421730_10111"/>
<feature type="non-terminal residue" evidence="1">
    <location>
        <position position="78"/>
    </location>
</feature>
<name>A0A1D3TTV6_9FIRM</name>